<dbReference type="Ensembl" id="ENSAPET00000000794.1">
    <property type="protein sequence ID" value="ENSAPEP00000000775.1"/>
    <property type="gene ID" value="ENSAPEG00000000506.1"/>
</dbReference>
<organism evidence="1 2">
    <name type="scientific">Amphiprion percula</name>
    <name type="common">Orange clownfish</name>
    <name type="synonym">Lutjanus percula</name>
    <dbReference type="NCBI Taxonomy" id="161767"/>
    <lineage>
        <taxon>Eukaryota</taxon>
        <taxon>Metazoa</taxon>
        <taxon>Chordata</taxon>
        <taxon>Craniata</taxon>
        <taxon>Vertebrata</taxon>
        <taxon>Euteleostomi</taxon>
        <taxon>Actinopterygii</taxon>
        <taxon>Neopterygii</taxon>
        <taxon>Teleostei</taxon>
        <taxon>Neoteleostei</taxon>
        <taxon>Acanthomorphata</taxon>
        <taxon>Ovalentaria</taxon>
        <taxon>Pomacentridae</taxon>
        <taxon>Amphiprion</taxon>
    </lineage>
</organism>
<dbReference type="InterPro" id="IPR012337">
    <property type="entry name" value="RNaseH-like_sf"/>
</dbReference>
<evidence type="ECO:0000313" key="1">
    <source>
        <dbReference type="Ensembl" id="ENSAPEP00000000775.1"/>
    </source>
</evidence>
<protein>
    <recommendedName>
        <fullName evidence="3">HAT C-terminal dimerisation domain-containing protein</fullName>
    </recommendedName>
</protein>
<keyword evidence="2" id="KW-1185">Reference proteome</keyword>
<reference evidence="1" key="3">
    <citation type="submission" date="2025-09" db="UniProtKB">
        <authorList>
            <consortium name="Ensembl"/>
        </authorList>
    </citation>
    <scope>IDENTIFICATION</scope>
</reference>
<dbReference type="GeneTree" id="ENSGT00950000182812"/>
<dbReference type="Proteomes" id="UP000265080">
    <property type="component" value="Chromosome 12"/>
</dbReference>
<evidence type="ECO:0008006" key="3">
    <source>
        <dbReference type="Google" id="ProtNLM"/>
    </source>
</evidence>
<reference evidence="1" key="2">
    <citation type="submission" date="2025-08" db="UniProtKB">
        <authorList>
            <consortium name="Ensembl"/>
        </authorList>
    </citation>
    <scope>IDENTIFICATION</scope>
</reference>
<reference evidence="1 2" key="1">
    <citation type="submission" date="2018-03" db="EMBL/GenBank/DDBJ databases">
        <title>Finding Nemo's genes: A chromosome-scale reference assembly of the genome of the orange clownfish Amphiprion percula.</title>
        <authorList>
            <person name="Lehmann R."/>
        </authorList>
    </citation>
    <scope>NUCLEOTIDE SEQUENCE</scope>
</reference>
<accession>A0A3P8RML6</accession>
<sequence length="531" mass="60886">MLRLIDYSKLPVGVNPCDRLATSKMSVPKRKLDQENQFKGKPMCLVCLETKSSMKDFNISRHYNTTAARATIVADLKEKIHRQQSLFTKTTAAQESALKASYVVILELAKAKKPLSDGEMVKWCAIEMAKSFGDDSMAKNFETVSLSHHTKLKDIMNDCKYFSLMLDESTDVTDVSQLLIFTRTIDIYNFGNEELLKLVSLHDTTKGTDIFNAVKMVVNERIGFAGLLPQNGVDCPVLHCIIHQVGGNRALNHRNFIAFLKEVNAAYQDSQIHTDIRWMSCGKCLERFFVLRTELPVFLEERLRCDMSAYCRKLWDTAFLCDMAFLTDITSHLNHLNIQLQGRCQTVPDLYAHMNAFRHKLELFRDSFSSVSPNLTHFHSCEEMRRHVPACEKIFPKYGANIETLLHLFNDRFQDFQVLQPRAALFTAPLSAKVSEQPTELQLELCELQSDPVFQSQRNDKGISFWRLLPDMFGSTYICESSFSTMKHNKSKKRNRLTDETLFQLMQIGSTKIDIDIQNIVQQHARPQVSH</sequence>
<dbReference type="PANTHER" id="PTHR45913:SF5">
    <property type="entry name" value="GENERAL TRANSCRIPTION FACTOR II-I REPEAT DOMAIN-CONTAINING PROTEIN 2A-LIKE PROTEIN"/>
    <property type="match status" value="1"/>
</dbReference>
<name>A0A3P8RML6_AMPPE</name>
<dbReference type="AlphaFoldDB" id="A0A3P8RML6"/>
<evidence type="ECO:0000313" key="2">
    <source>
        <dbReference type="Proteomes" id="UP000265080"/>
    </source>
</evidence>
<dbReference type="PANTHER" id="PTHR45913">
    <property type="entry name" value="EPM2A-INTERACTING PROTEIN 1"/>
    <property type="match status" value="1"/>
</dbReference>
<dbReference type="STRING" id="161767.ENSAPEP00000000775"/>
<dbReference type="OMA" id="CIMHEET"/>
<dbReference type="SUPFAM" id="SSF53098">
    <property type="entry name" value="Ribonuclease H-like"/>
    <property type="match status" value="1"/>
</dbReference>
<proteinExistence type="predicted"/>